<evidence type="ECO:0000256" key="2">
    <source>
        <dbReference type="SAM" id="Phobius"/>
    </source>
</evidence>
<protein>
    <submittedName>
        <fullName evidence="3">Type VII secretion-associated protein, Rv3446c family</fullName>
    </submittedName>
</protein>
<evidence type="ECO:0000313" key="4">
    <source>
        <dbReference type="Proteomes" id="UP000215374"/>
    </source>
</evidence>
<dbReference type="InterPro" id="IPR023840">
    <property type="entry name" value="T7SS_Rv3446c"/>
</dbReference>
<evidence type="ECO:0000313" key="3">
    <source>
        <dbReference type="EMBL" id="SNV59007.1"/>
    </source>
</evidence>
<dbReference type="RefSeq" id="WP_051904722.1">
    <property type="nucleotide sequence ID" value="NZ_CP009211.1"/>
</dbReference>
<organism evidence="3 4">
    <name type="scientific">Corynebacterium imitans</name>
    <dbReference type="NCBI Taxonomy" id="156978"/>
    <lineage>
        <taxon>Bacteria</taxon>
        <taxon>Bacillati</taxon>
        <taxon>Actinomycetota</taxon>
        <taxon>Actinomycetes</taxon>
        <taxon>Mycobacteriales</taxon>
        <taxon>Corynebacteriaceae</taxon>
        <taxon>Corynebacterium</taxon>
    </lineage>
</organism>
<accession>A0A239YJL6</accession>
<evidence type="ECO:0000256" key="1">
    <source>
        <dbReference type="SAM" id="MobiDB-lite"/>
    </source>
</evidence>
<dbReference type="AlphaFoldDB" id="A0A239YJL6"/>
<proteinExistence type="predicted"/>
<dbReference type="EMBL" id="LT906467">
    <property type="protein sequence ID" value="SNV59007.1"/>
    <property type="molecule type" value="Genomic_DNA"/>
</dbReference>
<keyword evidence="2" id="KW-0812">Transmembrane</keyword>
<feature type="region of interest" description="Disordered" evidence="1">
    <location>
        <begin position="151"/>
        <end position="181"/>
    </location>
</feature>
<reference evidence="3 4" key="1">
    <citation type="submission" date="2017-06" db="EMBL/GenBank/DDBJ databases">
        <authorList>
            <consortium name="Pathogen Informatics"/>
        </authorList>
    </citation>
    <scope>NUCLEOTIDE SEQUENCE [LARGE SCALE GENOMIC DNA]</scope>
    <source>
        <strain evidence="3 4">NCTC13015</strain>
    </source>
</reference>
<keyword evidence="2" id="KW-1133">Transmembrane helix</keyword>
<feature type="transmembrane region" description="Helical" evidence="2">
    <location>
        <begin position="121"/>
        <end position="144"/>
    </location>
</feature>
<sequence>MTRAETPHDTDTLQVRVTEEATVFSGAANLRRCDAPTPLEIATYIRSVFGDEPHGAHVHLIAQEQVIHLIDQALADCGIHLTAELPADEAPTTTLPAVHTPEPLPVARPRDTSEDHESRRAVWLIVGLVVVVAAACGLVLWWTFGPSLDDAHETAPERAPAPPSPAVSSSAAPEPEPEVLEQDGLSVQLPAGFSIEEDGDMWRAVGPDPNFRLQLSVDERYNVPAQALAEQLREDIERDPEVELVGTDGHAVTYLERAADGSQALWKTWPDGAVQLSVGCHTRYEPTKVQQATCTMAMNSARYNPESRSSQDHEGVVALEG</sequence>
<keyword evidence="2" id="KW-0472">Membrane</keyword>
<dbReference type="NCBIfam" id="TIGR03931">
    <property type="entry name" value="T7SS_Rv3446c"/>
    <property type="match status" value="1"/>
</dbReference>
<dbReference type="Proteomes" id="UP000215374">
    <property type="component" value="Chromosome 1"/>
</dbReference>
<feature type="region of interest" description="Disordered" evidence="1">
    <location>
        <begin position="90"/>
        <end position="113"/>
    </location>
</feature>
<dbReference type="OrthoDB" id="4428093at2"/>
<gene>
    <name evidence="3" type="ORF">SAMEA4535761_00483</name>
</gene>
<name>A0A239YJL6_9CORY</name>